<comment type="caution">
    <text evidence="2">The sequence shown here is derived from an EMBL/GenBank/DDBJ whole genome shotgun (WGS) entry which is preliminary data.</text>
</comment>
<reference evidence="2" key="1">
    <citation type="journal article" date="2020" name="Cell">
        <title>Large-Scale Comparative Analyses of Tick Genomes Elucidate Their Genetic Diversity and Vector Capacities.</title>
        <authorList>
            <consortium name="Tick Genome and Microbiome Consortium (TIGMIC)"/>
            <person name="Jia N."/>
            <person name="Wang J."/>
            <person name="Shi W."/>
            <person name="Du L."/>
            <person name="Sun Y."/>
            <person name="Zhan W."/>
            <person name="Jiang J.F."/>
            <person name="Wang Q."/>
            <person name="Zhang B."/>
            <person name="Ji P."/>
            <person name="Bell-Sakyi L."/>
            <person name="Cui X.M."/>
            <person name="Yuan T.T."/>
            <person name="Jiang B.G."/>
            <person name="Yang W.F."/>
            <person name="Lam T.T."/>
            <person name="Chang Q.C."/>
            <person name="Ding S.J."/>
            <person name="Wang X.J."/>
            <person name="Zhu J.G."/>
            <person name="Ruan X.D."/>
            <person name="Zhao L."/>
            <person name="Wei J.T."/>
            <person name="Ye R.Z."/>
            <person name="Que T.C."/>
            <person name="Du C.H."/>
            <person name="Zhou Y.H."/>
            <person name="Cheng J.X."/>
            <person name="Dai P.F."/>
            <person name="Guo W.B."/>
            <person name="Han X.H."/>
            <person name="Huang E.J."/>
            <person name="Li L.F."/>
            <person name="Wei W."/>
            <person name="Gao Y.C."/>
            <person name="Liu J.Z."/>
            <person name="Shao H.Z."/>
            <person name="Wang X."/>
            <person name="Wang C.C."/>
            <person name="Yang T.C."/>
            <person name="Huo Q.B."/>
            <person name="Li W."/>
            <person name="Chen H.Y."/>
            <person name="Chen S.E."/>
            <person name="Zhou L.G."/>
            <person name="Ni X.B."/>
            <person name="Tian J.H."/>
            <person name="Sheng Y."/>
            <person name="Liu T."/>
            <person name="Pan Y.S."/>
            <person name="Xia L.Y."/>
            <person name="Li J."/>
            <person name="Zhao F."/>
            <person name="Cao W.C."/>
        </authorList>
    </citation>
    <scope>NUCLEOTIDE SEQUENCE</scope>
    <source>
        <strain evidence="2">Rmic-2018</strain>
    </source>
</reference>
<organism evidence="2 3">
    <name type="scientific">Rhipicephalus microplus</name>
    <name type="common">Cattle tick</name>
    <name type="synonym">Boophilus microplus</name>
    <dbReference type="NCBI Taxonomy" id="6941"/>
    <lineage>
        <taxon>Eukaryota</taxon>
        <taxon>Metazoa</taxon>
        <taxon>Ecdysozoa</taxon>
        <taxon>Arthropoda</taxon>
        <taxon>Chelicerata</taxon>
        <taxon>Arachnida</taxon>
        <taxon>Acari</taxon>
        <taxon>Parasitiformes</taxon>
        <taxon>Ixodida</taxon>
        <taxon>Ixodoidea</taxon>
        <taxon>Ixodidae</taxon>
        <taxon>Rhipicephalinae</taxon>
        <taxon>Rhipicephalus</taxon>
        <taxon>Boophilus</taxon>
    </lineage>
</organism>
<feature type="compositionally biased region" description="Basic residues" evidence="1">
    <location>
        <begin position="42"/>
        <end position="56"/>
    </location>
</feature>
<reference evidence="2" key="2">
    <citation type="submission" date="2021-09" db="EMBL/GenBank/DDBJ databases">
        <authorList>
            <person name="Jia N."/>
            <person name="Wang J."/>
            <person name="Shi W."/>
            <person name="Du L."/>
            <person name="Sun Y."/>
            <person name="Zhan W."/>
            <person name="Jiang J."/>
            <person name="Wang Q."/>
            <person name="Zhang B."/>
            <person name="Ji P."/>
            <person name="Sakyi L.B."/>
            <person name="Cui X."/>
            <person name="Yuan T."/>
            <person name="Jiang B."/>
            <person name="Yang W."/>
            <person name="Lam T.T.-Y."/>
            <person name="Chang Q."/>
            <person name="Ding S."/>
            <person name="Wang X."/>
            <person name="Zhu J."/>
            <person name="Ruan X."/>
            <person name="Zhao L."/>
            <person name="Wei J."/>
            <person name="Que T."/>
            <person name="Du C."/>
            <person name="Cheng J."/>
            <person name="Dai P."/>
            <person name="Han X."/>
            <person name="Huang E."/>
            <person name="Gao Y."/>
            <person name="Liu J."/>
            <person name="Shao H."/>
            <person name="Ye R."/>
            <person name="Li L."/>
            <person name="Wei W."/>
            <person name="Wang X."/>
            <person name="Wang C."/>
            <person name="Huo Q."/>
            <person name="Li W."/>
            <person name="Guo W."/>
            <person name="Chen H."/>
            <person name="Chen S."/>
            <person name="Zhou L."/>
            <person name="Zhou L."/>
            <person name="Ni X."/>
            <person name="Tian J."/>
            <person name="Zhou Y."/>
            <person name="Sheng Y."/>
            <person name="Liu T."/>
            <person name="Pan Y."/>
            <person name="Xia L."/>
            <person name="Li J."/>
            <person name="Zhao F."/>
            <person name="Cao W."/>
        </authorList>
    </citation>
    <scope>NUCLEOTIDE SEQUENCE</scope>
    <source>
        <strain evidence="2">Rmic-2018</strain>
        <tissue evidence="2">Larvae</tissue>
    </source>
</reference>
<evidence type="ECO:0000256" key="1">
    <source>
        <dbReference type="SAM" id="MobiDB-lite"/>
    </source>
</evidence>
<name>A0A9J6ETF7_RHIMP</name>
<feature type="region of interest" description="Disordered" evidence="1">
    <location>
        <begin position="1"/>
        <end position="62"/>
    </location>
</feature>
<dbReference type="EMBL" id="JABSTU010000002">
    <property type="protein sequence ID" value="KAH8037546.1"/>
    <property type="molecule type" value="Genomic_DNA"/>
</dbReference>
<dbReference type="AlphaFoldDB" id="A0A9J6ETF7"/>
<protein>
    <submittedName>
        <fullName evidence="2">Uncharacterized protein</fullName>
    </submittedName>
</protein>
<gene>
    <name evidence="2" type="ORF">HPB51_013336</name>
</gene>
<sequence length="201" mass="22599">MSEKKYSMLDRSTIRKNPRPTRFPKRKTPALLPSHNSSTKAPSRRQRRKQAPKRSRHASDVTQYHNYRRIISRLFITQTLASTWQRSQSENCGPRCWTVAALWSPATQGTKWRLVRIADGPGIEQTSAQNPCAPIASTADSYTRPASSALSPTCIACGGAQKTDFAAVDTNVARPSGEEIPHHISPRRRRTFASTRLLFLR</sequence>
<evidence type="ECO:0000313" key="2">
    <source>
        <dbReference type="EMBL" id="KAH8037546.1"/>
    </source>
</evidence>
<dbReference type="Proteomes" id="UP000821866">
    <property type="component" value="Chromosome 10"/>
</dbReference>
<accession>A0A9J6ETF7</accession>
<proteinExistence type="predicted"/>
<keyword evidence="3" id="KW-1185">Reference proteome</keyword>
<feature type="compositionally biased region" description="Basic residues" evidence="1">
    <location>
        <begin position="14"/>
        <end position="28"/>
    </location>
</feature>
<evidence type="ECO:0000313" key="3">
    <source>
        <dbReference type="Proteomes" id="UP000821866"/>
    </source>
</evidence>